<proteinExistence type="predicted"/>
<keyword evidence="2" id="KW-1185">Reference proteome</keyword>
<sequence length="44" mass="4581">MDAAAKAGETVGWTLLEEVGHFPLIDPAADACAVVAEEIAQLAW</sequence>
<dbReference type="Proteomes" id="UP000002805">
    <property type="component" value="Chromosome"/>
</dbReference>
<protein>
    <submittedName>
        <fullName evidence="1">Lipase/esterase</fullName>
    </submittedName>
</protein>
<name>D6X993_STRE2</name>
<organism evidence="1 2">
    <name type="scientific">Streptomyces pristinaespiralis (strain ATCC 25486 / DSM 40338 / CBS 914.69 / JCM 4507 / KCC S-0507 / NBRC 13074 / NRRL 2958 / 5647)</name>
    <dbReference type="NCBI Taxonomy" id="457429"/>
    <lineage>
        <taxon>Bacteria</taxon>
        <taxon>Bacillati</taxon>
        <taxon>Actinomycetota</taxon>
        <taxon>Actinomycetes</taxon>
        <taxon>Kitasatosporales</taxon>
        <taxon>Streptomycetaceae</taxon>
        <taxon>Streptomyces</taxon>
    </lineage>
</organism>
<dbReference type="HOGENOM" id="CLU_3222773_0_0_11"/>
<dbReference type="AlphaFoldDB" id="D6X993"/>
<reference evidence="2" key="1">
    <citation type="submission" date="2008-02" db="EMBL/GenBank/DDBJ databases">
        <authorList>
            <consortium name="The Broad Institute Genome Sequencing Platform"/>
            <person name="Fischbach M."/>
            <person name="Ward D."/>
            <person name="Young S."/>
            <person name="Jaffe D."/>
            <person name="Gnerre S."/>
            <person name="Berlin A."/>
            <person name="Heiman D."/>
            <person name="Hepburn T."/>
            <person name="Sykes S."/>
            <person name="Alvarado L."/>
            <person name="Kodira C.D."/>
            <person name="Straight P."/>
            <person name="Clardy J."/>
            <person name="Hung D."/>
            <person name="Kolter R."/>
            <person name="Mekalanos J."/>
            <person name="Walker S."/>
            <person name="Walsh C.T."/>
            <person name="Lander E."/>
            <person name="Galagan J."/>
            <person name="Nusbaum C."/>
            <person name="Birren B."/>
        </authorList>
    </citation>
    <scope>NUCLEOTIDE SEQUENCE [LARGE SCALE GENOMIC DNA]</scope>
    <source>
        <strain evidence="2">ATCC 25486 / DSM 40338 / CBS 914.69 / JCM 4507 / NBRC 13074 / NRRL 2958 / 5647</strain>
    </source>
</reference>
<dbReference type="EMBL" id="CM000950">
    <property type="protein sequence ID" value="EFH31288.1"/>
    <property type="molecule type" value="Genomic_DNA"/>
</dbReference>
<evidence type="ECO:0000313" key="2">
    <source>
        <dbReference type="Proteomes" id="UP000002805"/>
    </source>
</evidence>
<reference evidence="2" key="2">
    <citation type="submission" date="2009-10" db="EMBL/GenBank/DDBJ databases">
        <title>The genome sequence of Streptomyces pristinaespiralis strain ATCC 25486.</title>
        <authorList>
            <consortium name="The Broad Institute Genome Sequencing Platform"/>
            <consortium name="Broad Institute Microbial Sequencing Center"/>
            <person name="Fischbach M."/>
            <person name="Godfrey P."/>
            <person name="Ward D."/>
            <person name="Young S."/>
            <person name="Zeng Q."/>
            <person name="Koehrsen M."/>
            <person name="Alvarado L."/>
            <person name="Berlin A.M."/>
            <person name="Bochicchio J."/>
            <person name="Borenstein D."/>
            <person name="Chapman S.B."/>
            <person name="Chen Z."/>
            <person name="Engels R."/>
            <person name="Freedman E."/>
            <person name="Gellesch M."/>
            <person name="Goldberg J."/>
            <person name="Griggs A."/>
            <person name="Gujja S."/>
            <person name="Heilman E.R."/>
            <person name="Heiman D.I."/>
            <person name="Hepburn T.A."/>
            <person name="Howarth C."/>
            <person name="Jen D."/>
            <person name="Larson L."/>
            <person name="Lewis B."/>
            <person name="Mehta T."/>
            <person name="Park D."/>
            <person name="Pearson M."/>
            <person name="Richards J."/>
            <person name="Roberts A."/>
            <person name="Saif S."/>
            <person name="Shea T.D."/>
            <person name="Shenoy N."/>
            <person name="Sisk P."/>
            <person name="Stolte C."/>
            <person name="Sykes S.N."/>
            <person name="Thomson T."/>
            <person name="Walk T."/>
            <person name="White J."/>
            <person name="Yandava C."/>
            <person name="Straight P."/>
            <person name="Clardy J."/>
            <person name="Hung D."/>
            <person name="Kolter R."/>
            <person name="Mekalanos J."/>
            <person name="Walker S."/>
            <person name="Walsh C.T."/>
            <person name="Wieland-Brown L.C."/>
            <person name="Haas B."/>
            <person name="Nusbaum C."/>
            <person name="Birren B."/>
        </authorList>
    </citation>
    <scope>NUCLEOTIDE SEQUENCE [LARGE SCALE GENOMIC DNA]</scope>
    <source>
        <strain evidence="2">ATCC 25486 / DSM 40338 / CBS 914.69 / JCM 4507 / NBRC 13074 / NRRL 2958 / 5647</strain>
    </source>
</reference>
<gene>
    <name evidence="1" type="ORF">SSDG_06527</name>
</gene>
<evidence type="ECO:0000313" key="1">
    <source>
        <dbReference type="EMBL" id="EFH31288.1"/>
    </source>
</evidence>
<accession>D6X993</accession>